<organism evidence="1 2">
    <name type="scientific">Oryzias melastigma</name>
    <name type="common">Marine medaka</name>
    <dbReference type="NCBI Taxonomy" id="30732"/>
    <lineage>
        <taxon>Eukaryota</taxon>
        <taxon>Metazoa</taxon>
        <taxon>Chordata</taxon>
        <taxon>Craniata</taxon>
        <taxon>Vertebrata</taxon>
        <taxon>Euteleostomi</taxon>
        <taxon>Actinopterygii</taxon>
        <taxon>Neopterygii</taxon>
        <taxon>Teleostei</taxon>
        <taxon>Neoteleostei</taxon>
        <taxon>Acanthomorphata</taxon>
        <taxon>Ovalentaria</taxon>
        <taxon>Atherinomorphae</taxon>
        <taxon>Beloniformes</taxon>
        <taxon>Adrianichthyidae</taxon>
        <taxon>Oryziinae</taxon>
        <taxon>Oryzias</taxon>
    </lineage>
</organism>
<reference evidence="1" key="1">
    <citation type="journal article" name="BMC Genomics">
        <title>Long-read sequencing and de novo genome assembly of marine medaka (Oryzias melastigma).</title>
        <authorList>
            <person name="Liang P."/>
            <person name="Saqib H.S.A."/>
            <person name="Ni X."/>
            <person name="Shen Y."/>
        </authorList>
    </citation>
    <scope>NUCLEOTIDE SEQUENCE</scope>
    <source>
        <strain evidence="1">Bigg-433</strain>
    </source>
</reference>
<evidence type="ECO:0000313" key="2">
    <source>
        <dbReference type="Proteomes" id="UP000646548"/>
    </source>
</evidence>
<evidence type="ECO:0000313" key="1">
    <source>
        <dbReference type="EMBL" id="KAF6716854.1"/>
    </source>
</evidence>
<sequence>MKKNEIRNGLALVGDVTMAMTCVVQHVAAEDNSRILLVCVGNGNIPSHIKEDGKTLVVQISCENTVEQESKYYVPVCLKKSCTDSSGFLQSVFSVLLPLGYQYNPRLVLLVRTPGSEVCDVQVWCGLCTRYHDDAPLFVKKGLQT</sequence>
<dbReference type="EMBL" id="WKFB01000918">
    <property type="protein sequence ID" value="KAF6716854.1"/>
    <property type="molecule type" value="Genomic_DNA"/>
</dbReference>
<dbReference type="Proteomes" id="UP000646548">
    <property type="component" value="Unassembled WGS sequence"/>
</dbReference>
<gene>
    <name evidence="1" type="ORF">FQA47_013865</name>
</gene>
<protein>
    <submittedName>
        <fullName evidence="1">Uncharacterized protein</fullName>
    </submittedName>
</protein>
<comment type="caution">
    <text evidence="1">The sequence shown here is derived from an EMBL/GenBank/DDBJ whole genome shotgun (WGS) entry which is preliminary data.</text>
</comment>
<proteinExistence type="predicted"/>
<dbReference type="AlphaFoldDB" id="A0A834BT44"/>
<accession>A0A834BT44</accession>
<name>A0A834BT44_ORYME</name>